<dbReference type="GO" id="GO:0015074">
    <property type="term" value="P:DNA integration"/>
    <property type="evidence" value="ECO:0007669"/>
    <property type="project" value="InterPro"/>
</dbReference>
<dbReference type="InterPro" id="IPR036397">
    <property type="entry name" value="RNaseH_sf"/>
</dbReference>
<dbReference type="PANTHER" id="PTHR23022:SF134">
    <property type="entry name" value="TRANSPOSABLE ELEMENT TC1 TRANSPOSASE"/>
    <property type="match status" value="1"/>
</dbReference>
<sequence>MVYNAINYELKPEKRDTLRKTTNLENPRIMRFSENSPFASSREIKAELKLEISDVTIQRRLLKENLNVRSPRKVPLLSQRHTKVRFEFAKSHLNWPISKWRNILWTDESKMVLFCGAGSRQYVRRPPSTKYIPDYAVKTVKHGGFKILIWAVFSYSGVGPIQMFDGIMD</sequence>
<dbReference type="EMBL" id="GAKP01015952">
    <property type="protein sequence ID" value="JAC43000.1"/>
    <property type="molecule type" value="Transcribed_RNA"/>
</dbReference>
<dbReference type="PANTHER" id="PTHR23022">
    <property type="entry name" value="TRANSPOSABLE ELEMENT-RELATED"/>
    <property type="match status" value="1"/>
</dbReference>
<gene>
    <name evidence="2" type="primary">TCB1</name>
</gene>
<feature type="domain" description="Transposase Tc1-like" evidence="1">
    <location>
        <begin position="28"/>
        <end position="94"/>
    </location>
</feature>
<dbReference type="InterPro" id="IPR002492">
    <property type="entry name" value="Transposase_Tc1-like"/>
</dbReference>
<dbReference type="AlphaFoldDB" id="A0A034VMF9"/>
<organism evidence="2">
    <name type="scientific">Bactrocera dorsalis</name>
    <name type="common">Oriental fruit fly</name>
    <name type="synonym">Dacus dorsalis</name>
    <dbReference type="NCBI Taxonomy" id="27457"/>
    <lineage>
        <taxon>Eukaryota</taxon>
        <taxon>Metazoa</taxon>
        <taxon>Ecdysozoa</taxon>
        <taxon>Arthropoda</taxon>
        <taxon>Hexapoda</taxon>
        <taxon>Insecta</taxon>
        <taxon>Pterygota</taxon>
        <taxon>Neoptera</taxon>
        <taxon>Endopterygota</taxon>
        <taxon>Diptera</taxon>
        <taxon>Brachycera</taxon>
        <taxon>Muscomorpha</taxon>
        <taxon>Tephritoidea</taxon>
        <taxon>Tephritidae</taxon>
        <taxon>Bactrocera</taxon>
        <taxon>Bactrocera</taxon>
    </lineage>
</organism>
<dbReference type="GO" id="GO:0003677">
    <property type="term" value="F:DNA binding"/>
    <property type="evidence" value="ECO:0007669"/>
    <property type="project" value="InterPro"/>
</dbReference>
<name>A0A034VMF9_BACDO</name>
<dbReference type="Gene3D" id="3.30.420.10">
    <property type="entry name" value="Ribonuclease H-like superfamily/Ribonuclease H"/>
    <property type="match status" value="1"/>
</dbReference>
<reference evidence="2" key="1">
    <citation type="journal article" date="2014" name="BMC Genomics">
        <title>Characterizing the developmental transcriptome of the oriental fruit fly, Bactrocera dorsalis (Diptera: Tephritidae) through comparative genomic analysis with Drosophila melanogaster utilizing modENCODE datasets.</title>
        <authorList>
            <person name="Geib S.M."/>
            <person name="Calla B."/>
            <person name="Hall B."/>
            <person name="Hou S."/>
            <person name="Manoukis N.C."/>
        </authorList>
    </citation>
    <scope>NUCLEOTIDE SEQUENCE</scope>
    <source>
        <strain evidence="2">Punador</strain>
    </source>
</reference>
<dbReference type="GO" id="GO:0006313">
    <property type="term" value="P:DNA transposition"/>
    <property type="evidence" value="ECO:0007669"/>
    <property type="project" value="InterPro"/>
</dbReference>
<dbReference type="Pfam" id="PF01498">
    <property type="entry name" value="HTH_Tnp_Tc3_2"/>
    <property type="match status" value="1"/>
</dbReference>
<evidence type="ECO:0000259" key="1">
    <source>
        <dbReference type="Pfam" id="PF01498"/>
    </source>
</evidence>
<evidence type="ECO:0000313" key="2">
    <source>
        <dbReference type="EMBL" id="JAC43000.1"/>
    </source>
</evidence>
<accession>A0A034VMF9</accession>
<protein>
    <submittedName>
        <fullName evidence="2">Transposable element Tcb1 transposase</fullName>
    </submittedName>
</protein>
<dbReference type="InterPro" id="IPR052338">
    <property type="entry name" value="Transposase_5"/>
</dbReference>
<proteinExistence type="predicted"/>